<name>U1GYN0_9PAST</name>
<accession>U1GYN0</accession>
<gene>
    <name evidence="2" type="ORF">N561_10570</name>
</gene>
<organism evidence="2 3">
    <name type="scientific">Gallibacterium anatis 12656/12</name>
    <dbReference type="NCBI Taxonomy" id="1195244"/>
    <lineage>
        <taxon>Bacteria</taxon>
        <taxon>Pseudomonadati</taxon>
        <taxon>Pseudomonadota</taxon>
        <taxon>Gammaproteobacteria</taxon>
        <taxon>Pasteurellales</taxon>
        <taxon>Pasteurellaceae</taxon>
        <taxon>Gallibacterium</taxon>
    </lineage>
</organism>
<evidence type="ECO:0000313" key="3">
    <source>
        <dbReference type="Proteomes" id="UP000016529"/>
    </source>
</evidence>
<dbReference type="Pfam" id="PF11072">
    <property type="entry name" value="DUF2859"/>
    <property type="match status" value="1"/>
</dbReference>
<keyword evidence="1" id="KW-0732">Signal</keyword>
<sequence length="169" mass="18450">MKPFILLIFSTIFFAVSTASAELTVIADLGGESAVRFYEGIQPEYDENAPSYPNAIPQTITEADMLPVVSHQLTPGKVQPIQFELVGITPIFLVGTDDLSKQWLVQHYDVLLANHAVGLVVNVSTLEELNALRSLVPNLPLLPTPADDLSERLKLVHYPALITETGVSQ</sequence>
<comment type="caution">
    <text evidence="2">The sequence shown here is derived from an EMBL/GenBank/DDBJ whole genome shotgun (WGS) entry which is preliminary data.</text>
</comment>
<evidence type="ECO:0008006" key="4">
    <source>
        <dbReference type="Google" id="ProtNLM"/>
    </source>
</evidence>
<dbReference type="PATRIC" id="fig|1195244.3.peg.2026"/>
<dbReference type="InterPro" id="IPR021300">
    <property type="entry name" value="Integr_conj_element_PFL4695"/>
</dbReference>
<evidence type="ECO:0000256" key="1">
    <source>
        <dbReference type="SAM" id="SignalP"/>
    </source>
</evidence>
<feature type="signal peptide" evidence="1">
    <location>
        <begin position="1"/>
        <end position="21"/>
    </location>
</feature>
<proteinExistence type="predicted"/>
<reference evidence="2 3" key="1">
    <citation type="journal article" date="2013" name="Genome Announc.">
        <title>Draft Genome Sequence of Gallibacterium anatis bv. haemolytica 12656-12 Liver, an Isolate Obtained from the Liver of a Septicemic Chicken.</title>
        <authorList>
            <person name="Kudirkiene E."/>
            <person name="Christensen H."/>
            <person name="Bojesen A.M."/>
        </authorList>
    </citation>
    <scope>NUCLEOTIDE SEQUENCE [LARGE SCALE GENOMIC DNA]</scope>
    <source>
        <strain evidence="2">12656/12</strain>
    </source>
</reference>
<dbReference type="Proteomes" id="UP000016529">
    <property type="component" value="Unassembled WGS sequence"/>
</dbReference>
<dbReference type="AlphaFoldDB" id="U1GYN0"/>
<dbReference type="NCBIfam" id="TIGR03765">
    <property type="entry name" value="ICE_PFL_4695"/>
    <property type="match status" value="1"/>
</dbReference>
<dbReference type="EMBL" id="AVOX01000055">
    <property type="protein sequence ID" value="ERF77613.1"/>
    <property type="molecule type" value="Genomic_DNA"/>
</dbReference>
<feature type="chain" id="PRO_5004611824" description="Integrating conjugative element protein" evidence="1">
    <location>
        <begin position="22"/>
        <end position="169"/>
    </location>
</feature>
<dbReference type="RefSeq" id="WP_021462254.1">
    <property type="nucleotide sequence ID" value="NZ_AVOX01000055.1"/>
</dbReference>
<protein>
    <recommendedName>
        <fullName evidence="4">Integrating conjugative element protein</fullName>
    </recommendedName>
</protein>
<evidence type="ECO:0000313" key="2">
    <source>
        <dbReference type="EMBL" id="ERF77613.1"/>
    </source>
</evidence>